<evidence type="ECO:0000256" key="2">
    <source>
        <dbReference type="SAM" id="SignalP"/>
    </source>
</evidence>
<evidence type="ECO:0000256" key="1">
    <source>
        <dbReference type="SAM" id="MobiDB-lite"/>
    </source>
</evidence>
<sequence>MGISRSRICAVLAVAAIVLSCTGCTGGDAGKGSASESEAYREVKFFETRTNPFLEANAGKSGESPNGNHSDGPSGDARAKAEKLLESNASSYEDGAFVAFTSLGEFQFKLTKVDRSARYPDDPDTELVTVSYDGTNRSDLRQPLDVPFQMSYFFTQDPSTLPKEGEVFALDSVADSMLGFADRKRLTGEGPSASSDDLAKAFESGTSPGQTASSSIVYEAKTPGAPLYAVAYSRVVGEDEVVYAKVIHVDAFEGN</sequence>
<dbReference type="Proteomes" id="UP000031121">
    <property type="component" value="Chromosome"/>
</dbReference>
<feature type="chain" id="PRO_5038706274" evidence="2">
    <location>
        <begin position="27"/>
        <end position="255"/>
    </location>
</feature>
<reference evidence="3 4" key="2">
    <citation type="journal article" date="2015" name="Genome Announc.">
        <title>Complete Genome Sequence of Coriobacteriaceae Strain 68-1-3, a Novel Mucus-Degrading Isolate from the Swine Intestinal Tract.</title>
        <authorList>
            <person name="Looft T."/>
            <person name="Bayles D.O."/>
            <person name="Alt D.P."/>
            <person name="Stanton T.B."/>
        </authorList>
    </citation>
    <scope>NUCLEOTIDE SEQUENCE [LARGE SCALE GENOMIC DNA]</scope>
    <source>
        <strain evidence="3 4">68-1-3</strain>
    </source>
</reference>
<dbReference type="RefSeq" id="WP_039689920.1">
    <property type="nucleotide sequence ID" value="NZ_CP009302.1"/>
</dbReference>
<gene>
    <name evidence="3" type="ORF">JI75_07500</name>
</gene>
<accession>A0A0A8B4W8</accession>
<dbReference type="AlphaFoldDB" id="A0A0A8B4W8"/>
<dbReference type="EMBL" id="CP009302">
    <property type="protein sequence ID" value="AJC12531.1"/>
    <property type="molecule type" value="Genomic_DNA"/>
</dbReference>
<feature type="signal peptide" evidence="2">
    <location>
        <begin position="1"/>
        <end position="26"/>
    </location>
</feature>
<keyword evidence="4" id="KW-1185">Reference proteome</keyword>
<reference evidence="4" key="1">
    <citation type="submission" date="2014-08" db="EMBL/GenBank/DDBJ databases">
        <title>Coriobacteriaceae sp. complete genome.</title>
        <authorList>
            <person name="Looft T."/>
            <person name="Bayles D.O."/>
            <person name="Stanton T.B."/>
        </authorList>
    </citation>
    <scope>NUCLEOTIDE SEQUENCE [LARGE SCALE GENOMIC DNA]</scope>
    <source>
        <strain evidence="4">68-1-3</strain>
    </source>
</reference>
<keyword evidence="2" id="KW-0732">Signal</keyword>
<evidence type="ECO:0000313" key="3">
    <source>
        <dbReference type="EMBL" id="AJC12531.1"/>
    </source>
</evidence>
<dbReference type="KEGG" id="cbac:JI75_07500"/>
<organism evidence="3 4">
    <name type="scientific">Berryella intestinalis</name>
    <dbReference type="NCBI Taxonomy" id="1531429"/>
    <lineage>
        <taxon>Bacteria</taxon>
        <taxon>Bacillati</taxon>
        <taxon>Actinomycetota</taxon>
        <taxon>Coriobacteriia</taxon>
        <taxon>Eggerthellales</taxon>
        <taxon>Eggerthellaceae</taxon>
        <taxon>Berryella</taxon>
    </lineage>
</organism>
<name>A0A0A8B4W8_9ACTN</name>
<proteinExistence type="predicted"/>
<feature type="region of interest" description="Disordered" evidence="1">
    <location>
        <begin position="54"/>
        <end position="80"/>
    </location>
</feature>
<dbReference type="PROSITE" id="PS51257">
    <property type="entry name" value="PROKAR_LIPOPROTEIN"/>
    <property type="match status" value="1"/>
</dbReference>
<dbReference type="HOGENOM" id="CLU_1088653_0_0_11"/>
<protein>
    <submittedName>
        <fullName evidence="3">Uncharacterized protein</fullName>
    </submittedName>
</protein>
<evidence type="ECO:0000313" key="4">
    <source>
        <dbReference type="Proteomes" id="UP000031121"/>
    </source>
</evidence>
<dbReference type="STRING" id="1531429.JI75_07500"/>